<keyword evidence="1" id="KW-0472">Membrane</keyword>
<accession>A0ABP0YKI6</accession>
<dbReference type="EMBL" id="OZ021738">
    <property type="protein sequence ID" value="CAK9319583.1"/>
    <property type="molecule type" value="Genomic_DNA"/>
</dbReference>
<keyword evidence="3" id="KW-1185">Reference proteome</keyword>
<evidence type="ECO:0000313" key="2">
    <source>
        <dbReference type="EMBL" id="CAK9319583.1"/>
    </source>
</evidence>
<keyword evidence="1" id="KW-0812">Transmembrane</keyword>
<organism evidence="2 3">
    <name type="scientific">Citrullus colocynthis</name>
    <name type="common">colocynth</name>
    <dbReference type="NCBI Taxonomy" id="252529"/>
    <lineage>
        <taxon>Eukaryota</taxon>
        <taxon>Viridiplantae</taxon>
        <taxon>Streptophyta</taxon>
        <taxon>Embryophyta</taxon>
        <taxon>Tracheophyta</taxon>
        <taxon>Spermatophyta</taxon>
        <taxon>Magnoliopsida</taxon>
        <taxon>eudicotyledons</taxon>
        <taxon>Gunneridae</taxon>
        <taxon>Pentapetalae</taxon>
        <taxon>rosids</taxon>
        <taxon>fabids</taxon>
        <taxon>Cucurbitales</taxon>
        <taxon>Cucurbitaceae</taxon>
        <taxon>Benincaseae</taxon>
        <taxon>Citrullus</taxon>
    </lineage>
</organism>
<gene>
    <name evidence="2" type="ORF">CITCOLO1_LOCUS11591</name>
</gene>
<evidence type="ECO:0000256" key="1">
    <source>
        <dbReference type="SAM" id="Phobius"/>
    </source>
</evidence>
<sequence length="58" mass="6590">LYLENLEKKPAGSKNRECFLLRSVEMLFFIFLVSFAKLQSVATLFSFSSKMMHIAGAV</sequence>
<dbReference type="Proteomes" id="UP001642487">
    <property type="component" value="Chromosome 4"/>
</dbReference>
<reference evidence="2 3" key="1">
    <citation type="submission" date="2024-03" db="EMBL/GenBank/DDBJ databases">
        <authorList>
            <person name="Gkanogiannis A."/>
            <person name="Becerra Lopez-Lavalle L."/>
        </authorList>
    </citation>
    <scope>NUCLEOTIDE SEQUENCE [LARGE SCALE GENOMIC DNA]</scope>
</reference>
<feature type="non-terminal residue" evidence="2">
    <location>
        <position position="1"/>
    </location>
</feature>
<name>A0ABP0YKI6_9ROSI</name>
<feature type="transmembrane region" description="Helical" evidence="1">
    <location>
        <begin position="26"/>
        <end position="47"/>
    </location>
</feature>
<proteinExistence type="predicted"/>
<protein>
    <submittedName>
        <fullName evidence="2">Uncharacterized protein</fullName>
    </submittedName>
</protein>
<evidence type="ECO:0000313" key="3">
    <source>
        <dbReference type="Proteomes" id="UP001642487"/>
    </source>
</evidence>
<keyword evidence="1" id="KW-1133">Transmembrane helix</keyword>